<dbReference type="EMBL" id="VDUZ01000036">
    <property type="protein sequence ID" value="TXL72086.1"/>
    <property type="molecule type" value="Genomic_DNA"/>
</dbReference>
<dbReference type="SUPFAM" id="SSF50129">
    <property type="entry name" value="GroES-like"/>
    <property type="match status" value="1"/>
</dbReference>
<dbReference type="InterPro" id="IPR011032">
    <property type="entry name" value="GroES-like_sf"/>
</dbReference>
<sequence>MRAVLCETLGDPSVLRIAELPVPEPKAGEILIRVHAASLNFPDVLMVAGGYQHKPALPFIPGMEAAGEIAALGPGVTGWTVGDGVIFGKRPGCFAEYAVVAADSQPMKVPVGWSFAEASAFRVAATTAYNGLIHRAGLKRREVLLVHGATGGVGMAAVQLGKHLGAQVIATGGDDARLEVVRAQGADFVINYRSTDFVPLVKDLSDGRGADVIYDPVGGETFERSLRCAAFGGRLLVIGFTSGGPSTLKSNHILIKCLSVIGVRAGEHARHYKPFADDYAREFPRLAAQGVMRPHISHRFPLERVADAMRVVLERKVVGKAVLEI</sequence>
<dbReference type="InterPro" id="IPR013149">
    <property type="entry name" value="ADH-like_C"/>
</dbReference>
<dbReference type="GO" id="GO:0016491">
    <property type="term" value="F:oxidoreductase activity"/>
    <property type="evidence" value="ECO:0007669"/>
    <property type="project" value="InterPro"/>
</dbReference>
<evidence type="ECO:0000313" key="2">
    <source>
        <dbReference type="EMBL" id="TXL72086.1"/>
    </source>
</evidence>
<dbReference type="PANTHER" id="PTHR43677:SF4">
    <property type="entry name" value="QUINONE OXIDOREDUCTASE-LIKE PROTEIN 2"/>
    <property type="match status" value="1"/>
</dbReference>
<reference evidence="2 3" key="1">
    <citation type="submission" date="2019-06" db="EMBL/GenBank/DDBJ databases">
        <title>New taxonomy in bacterial strain CC-CFT640, isolated from vineyard.</title>
        <authorList>
            <person name="Lin S.-Y."/>
            <person name="Tsai C.-F."/>
            <person name="Young C.-C."/>
        </authorList>
    </citation>
    <scope>NUCLEOTIDE SEQUENCE [LARGE SCALE GENOMIC DNA]</scope>
    <source>
        <strain evidence="2 3">CC-CFT640</strain>
    </source>
</reference>
<proteinExistence type="predicted"/>
<dbReference type="OrthoDB" id="4190732at2"/>
<accession>A0A5C8PEQ1</accession>
<dbReference type="Gene3D" id="3.90.180.10">
    <property type="entry name" value="Medium-chain alcohol dehydrogenases, catalytic domain"/>
    <property type="match status" value="1"/>
</dbReference>
<dbReference type="SMART" id="SM00829">
    <property type="entry name" value="PKS_ER"/>
    <property type="match status" value="1"/>
</dbReference>
<dbReference type="CDD" id="cd08241">
    <property type="entry name" value="QOR1"/>
    <property type="match status" value="1"/>
</dbReference>
<evidence type="ECO:0000259" key="1">
    <source>
        <dbReference type="SMART" id="SM00829"/>
    </source>
</evidence>
<organism evidence="2 3">
    <name type="scientific">Vineibacter terrae</name>
    <dbReference type="NCBI Taxonomy" id="2586908"/>
    <lineage>
        <taxon>Bacteria</taxon>
        <taxon>Pseudomonadati</taxon>
        <taxon>Pseudomonadota</taxon>
        <taxon>Alphaproteobacteria</taxon>
        <taxon>Hyphomicrobiales</taxon>
        <taxon>Vineibacter</taxon>
    </lineage>
</organism>
<dbReference type="Proteomes" id="UP000321638">
    <property type="component" value="Unassembled WGS sequence"/>
</dbReference>
<comment type="caution">
    <text evidence="2">The sequence shown here is derived from an EMBL/GenBank/DDBJ whole genome shotgun (WGS) entry which is preliminary data.</text>
</comment>
<dbReference type="Pfam" id="PF08240">
    <property type="entry name" value="ADH_N"/>
    <property type="match status" value="1"/>
</dbReference>
<dbReference type="Pfam" id="PF00107">
    <property type="entry name" value="ADH_zinc_N"/>
    <property type="match status" value="1"/>
</dbReference>
<feature type="domain" description="Enoyl reductase (ER)" evidence="1">
    <location>
        <begin position="10"/>
        <end position="323"/>
    </location>
</feature>
<dbReference type="RefSeq" id="WP_147850114.1">
    <property type="nucleotide sequence ID" value="NZ_VDUZ01000036.1"/>
</dbReference>
<protein>
    <submittedName>
        <fullName evidence="2">NADPH:quinone oxidoreductase family protein</fullName>
    </submittedName>
</protein>
<name>A0A5C8PEQ1_9HYPH</name>
<gene>
    <name evidence="2" type="ORF">FHP25_27050</name>
</gene>
<dbReference type="InterPro" id="IPR036291">
    <property type="entry name" value="NAD(P)-bd_dom_sf"/>
</dbReference>
<dbReference type="Gene3D" id="3.40.50.720">
    <property type="entry name" value="NAD(P)-binding Rossmann-like Domain"/>
    <property type="match status" value="1"/>
</dbReference>
<dbReference type="SUPFAM" id="SSF51735">
    <property type="entry name" value="NAD(P)-binding Rossmann-fold domains"/>
    <property type="match status" value="1"/>
</dbReference>
<dbReference type="InterPro" id="IPR020843">
    <property type="entry name" value="ER"/>
</dbReference>
<dbReference type="InterPro" id="IPR051397">
    <property type="entry name" value="Zn-ADH-like_protein"/>
</dbReference>
<evidence type="ECO:0000313" key="3">
    <source>
        <dbReference type="Proteomes" id="UP000321638"/>
    </source>
</evidence>
<keyword evidence="3" id="KW-1185">Reference proteome</keyword>
<dbReference type="AlphaFoldDB" id="A0A5C8PEQ1"/>
<dbReference type="InterPro" id="IPR013154">
    <property type="entry name" value="ADH-like_N"/>
</dbReference>
<dbReference type="PANTHER" id="PTHR43677">
    <property type="entry name" value="SHORT-CHAIN DEHYDROGENASE/REDUCTASE"/>
    <property type="match status" value="1"/>
</dbReference>